<dbReference type="EMBL" id="VDGV01000023">
    <property type="protein sequence ID" value="TNG92730.1"/>
    <property type="molecule type" value="Genomic_DNA"/>
</dbReference>
<keyword evidence="4" id="KW-0067">ATP-binding</keyword>
<dbReference type="Proteomes" id="UP000305526">
    <property type="component" value="Unassembled WGS sequence"/>
</dbReference>
<dbReference type="EMBL" id="SMCP01000001">
    <property type="protein sequence ID" value="TCV89844.1"/>
    <property type="molecule type" value="Genomic_DNA"/>
</dbReference>
<evidence type="ECO:0000313" key="6">
    <source>
        <dbReference type="Proteomes" id="UP000305526"/>
    </source>
</evidence>
<keyword evidence="4" id="KW-0547">Nucleotide-binding</keyword>
<feature type="domain" description="AAA" evidence="1">
    <location>
        <begin position="21"/>
        <end position="155"/>
    </location>
</feature>
<reference evidence="4 6" key="2">
    <citation type="submission" date="2019-05" db="EMBL/GenBank/DDBJ databases">
        <title>Pasteurellaceae isolates from reptiles.</title>
        <authorList>
            <person name="Bojesen A.M."/>
            <person name="Lund E."/>
        </authorList>
    </citation>
    <scope>NUCLEOTIDE SEQUENCE [LARGE SCALE GENOMIC DNA]</scope>
    <source>
        <strain evidence="4 6">ELNT2x</strain>
    </source>
</reference>
<dbReference type="PANTHER" id="PTHR33295:SF7">
    <property type="entry name" value="ATPASE"/>
    <property type="match status" value="1"/>
</dbReference>
<dbReference type="AlphaFoldDB" id="A0A4R3YFY2"/>
<dbReference type="InterPro" id="IPR041682">
    <property type="entry name" value="AAA_14"/>
</dbReference>
<proteinExistence type="predicted"/>
<evidence type="ECO:0000313" key="4">
    <source>
        <dbReference type="EMBL" id="TNG92730.1"/>
    </source>
</evidence>
<dbReference type="Proteomes" id="UP000294619">
    <property type="component" value="Unassembled WGS sequence"/>
</dbReference>
<keyword evidence="6" id="KW-1185">Reference proteome</keyword>
<evidence type="ECO:0000259" key="2">
    <source>
        <dbReference type="Pfam" id="PF13635"/>
    </source>
</evidence>
<dbReference type="GO" id="GO:0005524">
    <property type="term" value="F:ATP binding"/>
    <property type="evidence" value="ECO:0007669"/>
    <property type="project" value="UniProtKB-KW"/>
</dbReference>
<dbReference type="RefSeq" id="WP_132964403.1">
    <property type="nucleotide sequence ID" value="NZ_LEKL01000014.1"/>
</dbReference>
<dbReference type="SUPFAM" id="SSF52540">
    <property type="entry name" value="P-loop containing nucleoside triphosphate hydrolases"/>
    <property type="match status" value="1"/>
</dbReference>
<organism evidence="3 5">
    <name type="scientific">Testudinibacter aquarius</name>
    <dbReference type="NCBI Taxonomy" id="1524974"/>
    <lineage>
        <taxon>Bacteria</taxon>
        <taxon>Pseudomonadati</taxon>
        <taxon>Pseudomonadota</taxon>
        <taxon>Gammaproteobacteria</taxon>
        <taxon>Pasteurellales</taxon>
        <taxon>Pasteurellaceae</taxon>
        <taxon>Testudinibacter</taxon>
    </lineage>
</organism>
<evidence type="ECO:0000313" key="3">
    <source>
        <dbReference type="EMBL" id="TCV89844.1"/>
    </source>
</evidence>
<accession>A0A4R3YFY2</accession>
<sequence length="446" mass="52412">MLKRKFYQKMLYWKQDAKGTTALLINGARRVGKSYLCRQFAKNEYKSFIIIDFANVPSEITHLVENESYDLDLFFLKLATFYSTHLYERESLIIFDEIQLFPRARQLIKYLVADGRYDFIETGSLLSIKRNVKDIVIPSEETHLTMYPLDFEEFLWAKGDSTTIPMLKKFFDKRISLGTALHRKILNDFRQYMLVGGMPQAVNEFLISNDFSKVDQVKRNILSLYRNDIVKYAGNNQNKVLAIFDKIPGQLAKKEKKYILASLSKEARFREYEDAFMWLDDAMISNTCFNATDPNVGLALSSDFATRKTYMLDTGLLVTQSFFDKEFSDNELYRSILIKKLNINEGMLMENIVAQIFRTSGRKLFFYSRNDKENRKNHMEIDFLLADNKYISPVEVKSSNYRKHSSLDKFRRKFDIRIKEPIILYQNDIMIKEGVLHLPIYMAIFL</sequence>
<dbReference type="InterPro" id="IPR027417">
    <property type="entry name" value="P-loop_NTPase"/>
</dbReference>
<reference evidence="3 5" key="1">
    <citation type="submission" date="2019-03" db="EMBL/GenBank/DDBJ databases">
        <title>Genomic Encyclopedia of Type Strains, Phase IV (KMG-IV): sequencing the most valuable type-strain genomes for metagenomic binning, comparative biology and taxonomic classification.</title>
        <authorList>
            <person name="Goeker M."/>
        </authorList>
    </citation>
    <scope>NUCLEOTIDE SEQUENCE [LARGE SCALE GENOMIC DNA]</scope>
    <source>
        <strain evidence="3 5">DSM 28140</strain>
    </source>
</reference>
<gene>
    <name evidence="3" type="ORF">EDC16_101154</name>
    <name evidence="4" type="ORF">FHQ21_03575</name>
</gene>
<dbReference type="Pfam" id="PF13635">
    <property type="entry name" value="DUF4143"/>
    <property type="match status" value="1"/>
</dbReference>
<comment type="caution">
    <text evidence="3">The sequence shown here is derived from an EMBL/GenBank/DDBJ whole genome shotgun (WGS) entry which is preliminary data.</text>
</comment>
<dbReference type="Pfam" id="PF13173">
    <property type="entry name" value="AAA_14"/>
    <property type="match status" value="1"/>
</dbReference>
<dbReference type="PANTHER" id="PTHR33295">
    <property type="entry name" value="ATPASE"/>
    <property type="match status" value="1"/>
</dbReference>
<feature type="domain" description="DUF4143" evidence="2">
    <location>
        <begin position="227"/>
        <end position="399"/>
    </location>
</feature>
<dbReference type="InterPro" id="IPR025420">
    <property type="entry name" value="DUF4143"/>
</dbReference>
<protein>
    <submittedName>
        <fullName evidence="4">ATP-binding protein</fullName>
    </submittedName>
</protein>
<name>A0A4R3YFY2_9PAST</name>
<evidence type="ECO:0000259" key="1">
    <source>
        <dbReference type="Pfam" id="PF13173"/>
    </source>
</evidence>
<evidence type="ECO:0000313" key="5">
    <source>
        <dbReference type="Proteomes" id="UP000294619"/>
    </source>
</evidence>